<dbReference type="Pfam" id="PF13561">
    <property type="entry name" value="adh_short_C2"/>
    <property type="match status" value="1"/>
</dbReference>
<dbReference type="GO" id="GO:0006633">
    <property type="term" value="P:fatty acid biosynthetic process"/>
    <property type="evidence" value="ECO:0007669"/>
    <property type="project" value="TreeGrafter"/>
</dbReference>
<dbReference type="InterPro" id="IPR002347">
    <property type="entry name" value="SDR_fam"/>
</dbReference>
<name>A0A2K1QP54_9PEZI</name>
<dbReference type="InterPro" id="IPR036291">
    <property type="entry name" value="NAD(P)-bd_dom_sf"/>
</dbReference>
<dbReference type="InParanoid" id="A0A2K1QP54"/>
<protein>
    <submittedName>
        <fullName evidence="3">Diacetyl reductase</fullName>
    </submittedName>
</protein>
<comment type="caution">
    <text evidence="3">The sequence shown here is derived from an EMBL/GenBank/DDBJ whole genome shotgun (WGS) entry which is preliminary data.</text>
</comment>
<dbReference type="PANTHER" id="PTHR42760:SF133">
    <property type="entry name" value="3-OXOACYL-[ACYL-CARRIER-PROTEIN] REDUCTASE"/>
    <property type="match status" value="1"/>
</dbReference>
<gene>
    <name evidence="3" type="ORF">CAC42_4850</name>
</gene>
<evidence type="ECO:0000256" key="2">
    <source>
        <dbReference type="ARBA" id="ARBA00023002"/>
    </source>
</evidence>
<evidence type="ECO:0000313" key="4">
    <source>
        <dbReference type="Proteomes" id="UP000243797"/>
    </source>
</evidence>
<organism evidence="3 4">
    <name type="scientific">Sphaceloma murrayae</name>
    <dbReference type="NCBI Taxonomy" id="2082308"/>
    <lineage>
        <taxon>Eukaryota</taxon>
        <taxon>Fungi</taxon>
        <taxon>Dikarya</taxon>
        <taxon>Ascomycota</taxon>
        <taxon>Pezizomycotina</taxon>
        <taxon>Dothideomycetes</taxon>
        <taxon>Dothideomycetidae</taxon>
        <taxon>Myriangiales</taxon>
        <taxon>Elsinoaceae</taxon>
        <taxon>Sphaceloma</taxon>
    </lineage>
</organism>
<dbReference type="EMBL" id="NKHZ01000055">
    <property type="protein sequence ID" value="PNS16886.1"/>
    <property type="molecule type" value="Genomic_DNA"/>
</dbReference>
<evidence type="ECO:0000256" key="1">
    <source>
        <dbReference type="ARBA" id="ARBA00006484"/>
    </source>
</evidence>
<keyword evidence="4" id="KW-1185">Reference proteome</keyword>
<dbReference type="PANTHER" id="PTHR42760">
    <property type="entry name" value="SHORT-CHAIN DEHYDROGENASES/REDUCTASES FAMILY MEMBER"/>
    <property type="match status" value="1"/>
</dbReference>
<dbReference type="OrthoDB" id="5840532at2759"/>
<evidence type="ECO:0000313" key="3">
    <source>
        <dbReference type="EMBL" id="PNS16886.1"/>
    </source>
</evidence>
<dbReference type="STRING" id="2082308.A0A2K1QP54"/>
<dbReference type="CDD" id="cd05233">
    <property type="entry name" value="SDR_c"/>
    <property type="match status" value="1"/>
</dbReference>
<dbReference type="AlphaFoldDB" id="A0A2K1QP54"/>
<dbReference type="GO" id="GO:0016616">
    <property type="term" value="F:oxidoreductase activity, acting on the CH-OH group of donors, NAD or NADP as acceptor"/>
    <property type="evidence" value="ECO:0007669"/>
    <property type="project" value="TreeGrafter"/>
</dbReference>
<keyword evidence="2" id="KW-0560">Oxidoreductase</keyword>
<dbReference type="Pfam" id="PF00106">
    <property type="entry name" value="adh_short"/>
    <property type="match status" value="1"/>
</dbReference>
<dbReference type="Proteomes" id="UP000243797">
    <property type="component" value="Unassembled WGS sequence"/>
</dbReference>
<dbReference type="Gene3D" id="3.40.50.720">
    <property type="entry name" value="NAD(P)-binding Rossmann-like Domain"/>
    <property type="match status" value="1"/>
</dbReference>
<proteinExistence type="inferred from homology"/>
<sequence>MHLPVLVVTGAGGIGIAACRRLGSGHHILLADYTPAILSAASAALESEGHVVTTQETDVSSTDSVASLISKAKSLATAESSRVAAVVHTAGVPPSTINPNRIWEINLMGAAYMLDACLELASPNMSMIVIASLAGYLIGAPSPALSKHFLLSPTSELRDHPELKTDAAQAHPYGYAKCGNRLRVQAMATKYAAKGARVNSISPGLINTNLARAEMASNDAMKATIDNLIQGSALKRIGSTTDVANMVAFLCSGDAGFITGSDFVVDGGELSSVNIHQASASV</sequence>
<dbReference type="GO" id="GO:0048038">
    <property type="term" value="F:quinone binding"/>
    <property type="evidence" value="ECO:0007669"/>
    <property type="project" value="TreeGrafter"/>
</dbReference>
<dbReference type="SUPFAM" id="SSF51735">
    <property type="entry name" value="NAD(P)-binding Rossmann-fold domains"/>
    <property type="match status" value="1"/>
</dbReference>
<comment type="similarity">
    <text evidence="1">Belongs to the short-chain dehydrogenases/reductases (SDR) family.</text>
</comment>
<accession>A0A2K1QP54</accession>
<dbReference type="PRINTS" id="PR00081">
    <property type="entry name" value="GDHRDH"/>
</dbReference>
<reference evidence="3 4" key="1">
    <citation type="submission" date="2017-06" db="EMBL/GenBank/DDBJ databases">
        <title>Draft genome sequence of a variant of Elsinoe murrayae.</title>
        <authorList>
            <person name="Cheng Q."/>
        </authorList>
    </citation>
    <scope>NUCLEOTIDE SEQUENCE [LARGE SCALE GENOMIC DNA]</scope>
    <source>
        <strain evidence="3 4">CQ-2017a</strain>
    </source>
</reference>